<dbReference type="InterPro" id="IPR010287">
    <property type="entry name" value="DUF892_YciF-like"/>
</dbReference>
<reference evidence="2" key="1">
    <citation type="journal article" date="2019" name="Int. J. Syst. Evol. Microbiol.">
        <title>The Global Catalogue of Microorganisms (GCM) 10K type strain sequencing project: providing services to taxonomists for standard genome sequencing and annotation.</title>
        <authorList>
            <consortium name="The Broad Institute Genomics Platform"/>
            <consortium name="The Broad Institute Genome Sequencing Center for Infectious Disease"/>
            <person name="Wu L."/>
            <person name="Ma J."/>
        </authorList>
    </citation>
    <scope>NUCLEOTIDE SEQUENCE [LARGE SCALE GENOMIC DNA]</scope>
    <source>
        <strain evidence="2">CECT 7706</strain>
    </source>
</reference>
<name>A0ABT8CBR7_9BACT</name>
<dbReference type="EMBL" id="JAUFQS010000047">
    <property type="protein sequence ID" value="MDN3690250.1"/>
    <property type="molecule type" value="Genomic_DNA"/>
</dbReference>
<proteinExistence type="predicted"/>
<dbReference type="Proteomes" id="UP001236663">
    <property type="component" value="Unassembled WGS sequence"/>
</dbReference>
<dbReference type="PANTHER" id="PTHR30565">
    <property type="entry name" value="PROTEIN YCIF"/>
    <property type="match status" value="1"/>
</dbReference>
<organism evidence="1 2">
    <name type="scientific">Cyclobacterium jeungdonense</name>
    <dbReference type="NCBI Taxonomy" id="708087"/>
    <lineage>
        <taxon>Bacteria</taxon>
        <taxon>Pseudomonadati</taxon>
        <taxon>Bacteroidota</taxon>
        <taxon>Cytophagia</taxon>
        <taxon>Cytophagales</taxon>
        <taxon>Cyclobacteriaceae</taxon>
        <taxon>Cyclobacterium</taxon>
    </lineage>
</organism>
<dbReference type="SUPFAM" id="SSF47240">
    <property type="entry name" value="Ferritin-like"/>
    <property type="match status" value="1"/>
</dbReference>
<dbReference type="Gene3D" id="1.20.1260.10">
    <property type="match status" value="1"/>
</dbReference>
<protein>
    <submittedName>
        <fullName evidence="1">DUF892 family protein</fullName>
    </submittedName>
</protein>
<evidence type="ECO:0000313" key="2">
    <source>
        <dbReference type="Proteomes" id="UP001236663"/>
    </source>
</evidence>
<dbReference type="PANTHER" id="PTHR30565:SF9">
    <property type="entry name" value="PROTEIN YCIF"/>
    <property type="match status" value="1"/>
</dbReference>
<dbReference type="InterPro" id="IPR012347">
    <property type="entry name" value="Ferritin-like"/>
</dbReference>
<dbReference type="InterPro" id="IPR009078">
    <property type="entry name" value="Ferritin-like_SF"/>
</dbReference>
<evidence type="ECO:0000313" key="1">
    <source>
        <dbReference type="EMBL" id="MDN3690250.1"/>
    </source>
</evidence>
<keyword evidence="2" id="KW-1185">Reference proteome</keyword>
<gene>
    <name evidence="1" type="ORF">QWZ15_20680</name>
</gene>
<accession>A0ABT8CBR7</accession>
<dbReference type="Pfam" id="PF05974">
    <property type="entry name" value="DUF892"/>
    <property type="match status" value="1"/>
</dbReference>
<sequence>MKKALSNLQEALGYQLKNLYDAEKKIQKALPECSEKATSPRLQKELKNYLESTFDKINKLERVFNYLMDSPTGRENLIMDKMLEDTHHILKISSSDELRDVLITSCLQNIIHYKIAGYGSAHAMAMELDLRTVTDLLHEVLMWEKQSDQVLTSIAVKELNVKATKVPKP</sequence>
<dbReference type="InterPro" id="IPR047114">
    <property type="entry name" value="YciF"/>
</dbReference>
<comment type="caution">
    <text evidence="1">The sequence shown here is derived from an EMBL/GenBank/DDBJ whole genome shotgun (WGS) entry which is preliminary data.</text>
</comment>
<dbReference type="RefSeq" id="WP_163383246.1">
    <property type="nucleotide sequence ID" value="NZ_JAUFQS010000047.1"/>
</dbReference>